<keyword evidence="2" id="KW-1185">Reference proteome</keyword>
<dbReference type="AlphaFoldDB" id="A0A553CKK8"/>
<name>A0A553CKK8_9FLAO</name>
<protein>
    <submittedName>
        <fullName evidence="1">Uncharacterized protein</fullName>
    </submittedName>
</protein>
<organism evidence="1 2">
    <name type="scientific">Flavobacterium franklandianum</name>
    <dbReference type="NCBI Taxonomy" id="2594430"/>
    <lineage>
        <taxon>Bacteria</taxon>
        <taxon>Pseudomonadati</taxon>
        <taxon>Bacteroidota</taxon>
        <taxon>Flavobacteriia</taxon>
        <taxon>Flavobacteriales</taxon>
        <taxon>Flavobacteriaceae</taxon>
        <taxon>Flavobacterium</taxon>
    </lineage>
</organism>
<gene>
    <name evidence="1" type="ORF">FNW17_08800</name>
</gene>
<dbReference type="RefSeq" id="WP_143389675.1">
    <property type="nucleotide sequence ID" value="NZ_VJZQ01000004.1"/>
</dbReference>
<dbReference type="OrthoDB" id="1448232at2"/>
<sequence length="83" mass="9862">METIKIEFQSNIKEKLIEFLNSFSKSELHIIEEDSQIIEDISFDEYRNSLHLEDKKIESGESKLYDIDELDAMLEKTISKYEN</sequence>
<evidence type="ECO:0000313" key="2">
    <source>
        <dbReference type="Proteomes" id="UP000318585"/>
    </source>
</evidence>
<accession>A0A553CKK8</accession>
<evidence type="ECO:0000313" key="1">
    <source>
        <dbReference type="EMBL" id="TRX21058.1"/>
    </source>
</evidence>
<proteinExistence type="predicted"/>
<dbReference type="Proteomes" id="UP000318585">
    <property type="component" value="Unassembled WGS sequence"/>
</dbReference>
<comment type="caution">
    <text evidence="1">The sequence shown here is derived from an EMBL/GenBank/DDBJ whole genome shotgun (WGS) entry which is preliminary data.</text>
</comment>
<dbReference type="EMBL" id="VJZR01000006">
    <property type="protein sequence ID" value="TRX21058.1"/>
    <property type="molecule type" value="Genomic_DNA"/>
</dbReference>
<reference evidence="1 2" key="1">
    <citation type="submission" date="2019-07" db="EMBL/GenBank/DDBJ databases">
        <title>Novel species of Flavobacterium.</title>
        <authorList>
            <person name="Liu Q."/>
            <person name="Xin Y.-H."/>
        </authorList>
    </citation>
    <scope>NUCLEOTIDE SEQUENCE [LARGE SCALE GENOMIC DNA]</scope>
    <source>
        <strain evidence="1 2">LB3P56</strain>
    </source>
</reference>